<dbReference type="Proteomes" id="UP000270094">
    <property type="component" value="Unassembled WGS sequence"/>
</dbReference>
<gene>
    <name evidence="2" type="ORF">SVUK_LOCUS12186</name>
</gene>
<dbReference type="EMBL" id="UYYB01098617">
    <property type="protein sequence ID" value="VDM77188.1"/>
    <property type="molecule type" value="Genomic_DNA"/>
</dbReference>
<name>A0A3P7LDB8_STRVU</name>
<dbReference type="AlphaFoldDB" id="A0A3P7LDB8"/>
<keyword evidence="3" id="KW-1185">Reference proteome</keyword>
<proteinExistence type="predicted"/>
<keyword evidence="1" id="KW-0732">Signal</keyword>
<evidence type="ECO:0000256" key="1">
    <source>
        <dbReference type="SAM" id="SignalP"/>
    </source>
</evidence>
<reference evidence="2 3" key="1">
    <citation type="submission" date="2018-11" db="EMBL/GenBank/DDBJ databases">
        <authorList>
            <consortium name="Pathogen Informatics"/>
        </authorList>
    </citation>
    <scope>NUCLEOTIDE SEQUENCE [LARGE SCALE GENOMIC DNA]</scope>
</reference>
<feature type="signal peptide" evidence="1">
    <location>
        <begin position="1"/>
        <end position="16"/>
    </location>
</feature>
<evidence type="ECO:0000313" key="3">
    <source>
        <dbReference type="Proteomes" id="UP000270094"/>
    </source>
</evidence>
<feature type="chain" id="PRO_5018194858" evidence="1">
    <location>
        <begin position="17"/>
        <end position="112"/>
    </location>
</feature>
<organism evidence="2 3">
    <name type="scientific">Strongylus vulgaris</name>
    <name type="common">Blood worm</name>
    <dbReference type="NCBI Taxonomy" id="40348"/>
    <lineage>
        <taxon>Eukaryota</taxon>
        <taxon>Metazoa</taxon>
        <taxon>Ecdysozoa</taxon>
        <taxon>Nematoda</taxon>
        <taxon>Chromadorea</taxon>
        <taxon>Rhabditida</taxon>
        <taxon>Rhabditina</taxon>
        <taxon>Rhabditomorpha</taxon>
        <taxon>Strongyloidea</taxon>
        <taxon>Strongylidae</taxon>
        <taxon>Strongylus</taxon>
    </lineage>
</organism>
<sequence length="112" mass="12349">MLVLLTVITLPRLRFSGLFVHCGDDALFSSEKYNGDSDRMSLDVVCFHEWVYILEIASPDRETLSTKMDSLICGIFSFGSLSVGIKSSRGFSIICGVKSFGEAEVDKNSEIV</sequence>
<evidence type="ECO:0000313" key="2">
    <source>
        <dbReference type="EMBL" id="VDM77188.1"/>
    </source>
</evidence>
<accession>A0A3P7LDB8</accession>
<protein>
    <submittedName>
        <fullName evidence="2">Uncharacterized protein</fullName>
    </submittedName>
</protein>